<accession>A0ABW5DTE0</accession>
<dbReference type="Proteomes" id="UP001597295">
    <property type="component" value="Unassembled WGS sequence"/>
</dbReference>
<organism evidence="2 3">
    <name type="scientific">Lacibacterium aquatile</name>
    <dbReference type="NCBI Taxonomy" id="1168082"/>
    <lineage>
        <taxon>Bacteria</taxon>
        <taxon>Pseudomonadati</taxon>
        <taxon>Pseudomonadota</taxon>
        <taxon>Alphaproteobacteria</taxon>
        <taxon>Rhodospirillales</taxon>
        <taxon>Rhodospirillaceae</taxon>
    </lineage>
</organism>
<comment type="caution">
    <text evidence="2">The sequence shown here is derived from an EMBL/GenBank/DDBJ whole genome shotgun (WGS) entry which is preliminary data.</text>
</comment>
<sequence length="58" mass="6221">MTMHLAPPTKPRWRFVASAFPSDGPVTGKDLAALERRMTLRLVVLVLAATAGLYGVLG</sequence>
<name>A0ABW5DTE0_9PROT</name>
<keyword evidence="3" id="KW-1185">Reference proteome</keyword>
<dbReference type="RefSeq" id="WP_379876738.1">
    <property type="nucleotide sequence ID" value="NZ_JBHUIP010000012.1"/>
</dbReference>
<evidence type="ECO:0000256" key="1">
    <source>
        <dbReference type="SAM" id="Phobius"/>
    </source>
</evidence>
<protein>
    <submittedName>
        <fullName evidence="2">Uncharacterized protein</fullName>
    </submittedName>
</protein>
<feature type="transmembrane region" description="Helical" evidence="1">
    <location>
        <begin position="39"/>
        <end position="57"/>
    </location>
</feature>
<keyword evidence="1" id="KW-0812">Transmembrane</keyword>
<evidence type="ECO:0000313" key="2">
    <source>
        <dbReference type="EMBL" id="MFD2263709.1"/>
    </source>
</evidence>
<keyword evidence="1" id="KW-1133">Transmembrane helix</keyword>
<keyword evidence="1" id="KW-0472">Membrane</keyword>
<proteinExistence type="predicted"/>
<reference evidence="3" key="1">
    <citation type="journal article" date="2019" name="Int. J. Syst. Evol. Microbiol.">
        <title>The Global Catalogue of Microorganisms (GCM) 10K type strain sequencing project: providing services to taxonomists for standard genome sequencing and annotation.</title>
        <authorList>
            <consortium name="The Broad Institute Genomics Platform"/>
            <consortium name="The Broad Institute Genome Sequencing Center for Infectious Disease"/>
            <person name="Wu L."/>
            <person name="Ma J."/>
        </authorList>
    </citation>
    <scope>NUCLEOTIDE SEQUENCE [LARGE SCALE GENOMIC DNA]</scope>
    <source>
        <strain evidence="3">CGMCC 1.19062</strain>
    </source>
</reference>
<dbReference type="EMBL" id="JBHUIP010000012">
    <property type="protein sequence ID" value="MFD2263709.1"/>
    <property type="molecule type" value="Genomic_DNA"/>
</dbReference>
<gene>
    <name evidence="2" type="ORF">ACFSM5_12485</name>
</gene>
<evidence type="ECO:0000313" key="3">
    <source>
        <dbReference type="Proteomes" id="UP001597295"/>
    </source>
</evidence>